<evidence type="ECO:0000256" key="1">
    <source>
        <dbReference type="ARBA" id="ARBA00022737"/>
    </source>
</evidence>
<accession>A0A4P6VQ89</accession>
<name>A0A4P6VQ89_9VIRU</name>
<keyword evidence="1" id="KW-0677">Repeat</keyword>
<dbReference type="Gene3D" id="2.20.110.10">
    <property type="entry name" value="Histone H3 K4-specific methyltransferase SET7/9 N-terminal domain"/>
    <property type="match status" value="2"/>
</dbReference>
<evidence type="ECO:0000313" key="2">
    <source>
        <dbReference type="EMBL" id="QBK89434.1"/>
    </source>
</evidence>
<proteinExistence type="predicted"/>
<dbReference type="PANTHER" id="PTHR43215">
    <property type="entry name" value="RADIAL SPOKE HEAD 1 HOMOLOG"/>
    <property type="match status" value="1"/>
</dbReference>
<dbReference type="EMBL" id="MK500421">
    <property type="protein sequence ID" value="QBK89434.1"/>
    <property type="molecule type" value="Genomic_DNA"/>
</dbReference>
<organism evidence="2">
    <name type="scientific">Mimivirus LCMiAC02</name>
    <dbReference type="NCBI Taxonomy" id="2506609"/>
    <lineage>
        <taxon>Viruses</taxon>
        <taxon>Varidnaviria</taxon>
        <taxon>Bamfordvirae</taxon>
        <taxon>Nucleocytoviricota</taxon>
        <taxon>Megaviricetes</taxon>
        <taxon>Imitervirales</taxon>
        <taxon>Mimiviridae</taxon>
        <taxon>Klosneuvirinae</taxon>
    </lineage>
</organism>
<reference evidence="2" key="1">
    <citation type="journal article" date="2019" name="MBio">
        <title>Virus Genomes from Deep Sea Sediments Expand the Ocean Megavirome and Support Independent Origins of Viral Gigantism.</title>
        <authorList>
            <person name="Backstrom D."/>
            <person name="Yutin N."/>
            <person name="Jorgensen S.L."/>
            <person name="Dharamshi J."/>
            <person name="Homa F."/>
            <person name="Zaremba-Niedwiedzka K."/>
            <person name="Spang A."/>
            <person name="Wolf Y.I."/>
            <person name="Koonin E.V."/>
            <person name="Ettema T.J."/>
        </authorList>
    </citation>
    <scope>NUCLEOTIDE SEQUENCE</scope>
</reference>
<dbReference type="FunFam" id="2.20.110.10:FF:000002">
    <property type="entry name" value="Phosphatidylinositol 4-phosphate 5-kinase 8"/>
    <property type="match status" value="1"/>
</dbReference>
<dbReference type="PANTHER" id="PTHR43215:SF14">
    <property type="entry name" value="RADIAL SPOKE HEAD 1 HOMOLOG"/>
    <property type="match status" value="1"/>
</dbReference>
<dbReference type="SMART" id="SM00698">
    <property type="entry name" value="MORN"/>
    <property type="match status" value="3"/>
</dbReference>
<sequence>MGNKQIQSIKYKIVRIVFSNGDVYKGELVNKLINGKGTYTWHTGNVYKGQWKDSKRYGKGKMIYSNGDIYEGWWKNDKKHGNGKYTYYNGDIYEGRWENDKRCKEESEEEISHNNDTLLVREEKLRYDGYERMED</sequence>
<dbReference type="InterPro" id="IPR003409">
    <property type="entry name" value="MORN"/>
</dbReference>
<gene>
    <name evidence="2" type="ORF">LCMiAC02_05290</name>
</gene>
<dbReference type="SUPFAM" id="SSF82185">
    <property type="entry name" value="Histone H3 K4-specific methyltransferase SET7/9 N-terminal domain"/>
    <property type="match status" value="1"/>
</dbReference>
<protein>
    <submittedName>
        <fullName evidence="2">MORN repeat protein</fullName>
    </submittedName>
</protein>
<dbReference type="Pfam" id="PF02493">
    <property type="entry name" value="MORN"/>
    <property type="match status" value="4"/>
</dbReference>